<evidence type="ECO:0000313" key="5">
    <source>
        <dbReference type="Proteomes" id="UP000383932"/>
    </source>
</evidence>
<evidence type="ECO:0000313" key="4">
    <source>
        <dbReference type="EMBL" id="KAB5593009.1"/>
    </source>
</evidence>
<dbReference type="Gene3D" id="4.10.1050.10">
    <property type="entry name" value="At2g23090-like"/>
    <property type="match status" value="1"/>
</dbReference>
<proteinExistence type="predicted"/>
<dbReference type="AlphaFoldDB" id="A0A5N5QMY3"/>
<dbReference type="SUPFAM" id="SSF118359">
    <property type="entry name" value="Expressed protein At2g23090/F21P24.15"/>
    <property type="match status" value="1"/>
</dbReference>
<evidence type="ECO:0000259" key="2">
    <source>
        <dbReference type="Pfam" id="PF04419"/>
    </source>
</evidence>
<feature type="region of interest" description="Disordered" evidence="1">
    <location>
        <begin position="1"/>
        <end position="30"/>
    </location>
</feature>
<feature type="domain" description="At2g23090-like zinc-binding" evidence="3">
    <location>
        <begin position="41"/>
        <end position="77"/>
    </location>
</feature>
<dbReference type="Proteomes" id="UP000383932">
    <property type="component" value="Unassembled WGS sequence"/>
</dbReference>
<dbReference type="OrthoDB" id="370932at2759"/>
<reference evidence="4 5" key="1">
    <citation type="journal article" date="2019" name="Fungal Biol. Biotechnol.">
        <title>Draft genome sequence of fastidious pathogen Ceratobasidium theobromae, which causes vascular-streak dieback in Theobroma cacao.</title>
        <authorList>
            <person name="Ali S.S."/>
            <person name="Asman A."/>
            <person name="Shao J."/>
            <person name="Firmansyah A.P."/>
            <person name="Susilo A.W."/>
            <person name="Rosmana A."/>
            <person name="McMahon P."/>
            <person name="Junaid M."/>
            <person name="Guest D."/>
            <person name="Kheng T.Y."/>
            <person name="Meinhardt L.W."/>
            <person name="Bailey B.A."/>
        </authorList>
    </citation>
    <scope>NUCLEOTIDE SEQUENCE [LARGE SCALE GENOMIC DNA]</scope>
    <source>
        <strain evidence="4 5">CT2</strain>
    </source>
</reference>
<dbReference type="InterPro" id="IPR026939">
    <property type="entry name" value="ZNF706/At2g23090_sf"/>
</dbReference>
<protein>
    <submittedName>
        <fullName evidence="4">Zf-met2 domain-containing protein</fullName>
    </submittedName>
</protein>
<name>A0A5N5QMY3_9AGAM</name>
<dbReference type="InterPro" id="IPR039713">
    <property type="entry name" value="At2g23090-like"/>
</dbReference>
<dbReference type="EMBL" id="SSOP01000048">
    <property type="protein sequence ID" value="KAB5593009.1"/>
    <property type="molecule type" value="Genomic_DNA"/>
</dbReference>
<dbReference type="PANTHER" id="PTHR33788">
    <property type="entry name" value="OS07G0114300 PROTEIN"/>
    <property type="match status" value="1"/>
</dbReference>
<gene>
    <name evidence="4" type="ORF">CTheo_3563</name>
</gene>
<accession>A0A5N5QMY3</accession>
<dbReference type="InterPro" id="IPR007513">
    <property type="entry name" value="SERF-like_N"/>
</dbReference>
<comment type="caution">
    <text evidence="4">The sequence shown here is derived from an EMBL/GenBank/DDBJ whole genome shotgun (WGS) entry which is preliminary data.</text>
</comment>
<dbReference type="InterPro" id="IPR039438">
    <property type="entry name" value="At2g23090-like_Znf"/>
</dbReference>
<evidence type="ECO:0000256" key="1">
    <source>
        <dbReference type="SAM" id="MobiDB-lite"/>
    </source>
</evidence>
<keyword evidence="5" id="KW-1185">Reference proteome</keyword>
<dbReference type="Pfam" id="PF12907">
    <property type="entry name" value="zf-met2"/>
    <property type="match status" value="1"/>
</dbReference>
<dbReference type="PANTHER" id="PTHR33788:SF1">
    <property type="entry name" value="ZINC-BINDING PROTEIN"/>
    <property type="match status" value="1"/>
</dbReference>
<dbReference type="Pfam" id="PF04419">
    <property type="entry name" value="SERF-like_N"/>
    <property type="match status" value="1"/>
</dbReference>
<feature type="compositionally biased region" description="Low complexity" evidence="1">
    <location>
        <begin position="1"/>
        <end position="12"/>
    </location>
</feature>
<feature type="domain" description="Small EDRK-rich factor-like N-terminal" evidence="2">
    <location>
        <begin position="1"/>
        <end position="38"/>
    </location>
</feature>
<sequence>MGNGAKAQQKQQRNAKKAADSGPKRRVTGQLKVNEAAKTIICEVCKQTFLTTTRYPALAQHAENKHASKTVGDCFPNVKA</sequence>
<organism evidence="4 5">
    <name type="scientific">Ceratobasidium theobromae</name>
    <dbReference type="NCBI Taxonomy" id="1582974"/>
    <lineage>
        <taxon>Eukaryota</taxon>
        <taxon>Fungi</taxon>
        <taxon>Dikarya</taxon>
        <taxon>Basidiomycota</taxon>
        <taxon>Agaricomycotina</taxon>
        <taxon>Agaricomycetes</taxon>
        <taxon>Cantharellales</taxon>
        <taxon>Ceratobasidiaceae</taxon>
        <taxon>Ceratobasidium</taxon>
    </lineage>
</organism>
<evidence type="ECO:0000259" key="3">
    <source>
        <dbReference type="Pfam" id="PF12907"/>
    </source>
</evidence>